<evidence type="ECO:0000313" key="1">
    <source>
        <dbReference type="EMBL" id="GAN82259.1"/>
    </source>
</evidence>
<organism evidence="1 2">
    <name type="scientific">Acidocella aminolytica 101 = DSM 11237</name>
    <dbReference type="NCBI Taxonomy" id="1120923"/>
    <lineage>
        <taxon>Bacteria</taxon>
        <taxon>Pseudomonadati</taxon>
        <taxon>Pseudomonadota</taxon>
        <taxon>Alphaproteobacteria</taxon>
        <taxon>Acetobacterales</taxon>
        <taxon>Acidocellaceae</taxon>
        <taxon>Acidocella</taxon>
    </lineage>
</organism>
<name>A0A0D6PN83_9PROT</name>
<evidence type="ECO:0000313" key="2">
    <source>
        <dbReference type="Proteomes" id="UP000032668"/>
    </source>
</evidence>
<dbReference type="InterPro" id="IPR010921">
    <property type="entry name" value="Trp_repressor/repl_initiator"/>
</dbReference>
<gene>
    <name evidence="1" type="ORF">Aam_209_003</name>
</gene>
<reference evidence="1 2" key="1">
    <citation type="submission" date="2012-11" db="EMBL/GenBank/DDBJ databases">
        <title>Whole genome sequence of Acidocella aminolytica 101 = DSM 11237.</title>
        <authorList>
            <person name="Azuma Y."/>
            <person name="Higashiura N."/>
            <person name="Hirakawa H."/>
            <person name="Matsushita K."/>
        </authorList>
    </citation>
    <scope>NUCLEOTIDE SEQUENCE [LARGE SCALE GENOMIC DNA]</scope>
    <source>
        <strain evidence="2">101 / DSM 11237</strain>
    </source>
</reference>
<dbReference type="PANTHER" id="PTHR37936">
    <property type="entry name" value="TRANSPOSASE INSC FOR INSERTION ELEMENT IS2A-RELATED"/>
    <property type="match status" value="1"/>
</dbReference>
<dbReference type="InterPro" id="IPR002514">
    <property type="entry name" value="Transposase_8"/>
</dbReference>
<dbReference type="EMBL" id="BANC01000201">
    <property type="protein sequence ID" value="GAN82259.1"/>
    <property type="molecule type" value="Genomic_DNA"/>
</dbReference>
<dbReference type="OrthoDB" id="7267835at2"/>
<comment type="caution">
    <text evidence="1">The sequence shown here is derived from an EMBL/GenBank/DDBJ whole genome shotgun (WGS) entry which is preliminary data.</text>
</comment>
<proteinExistence type="predicted"/>
<sequence>MDDDTVVERVLRRAPEVLGEVMAGVERRRRWSTEEKLRILAQSIAPGSSPTLTCKMHGISSGQLYTWRKQFRSGELTGFVPVLMAPEPAALQGPELPVDPPAAASAPKPAATNLIEVELPTGVKLRVPSDAGEAALRRIFAALS</sequence>
<dbReference type="PANTHER" id="PTHR37936:SF3">
    <property type="entry name" value="TRANSPOSASE INSC FOR INSERTION ELEMENT IS2A-RELATED"/>
    <property type="match status" value="1"/>
</dbReference>
<dbReference type="RefSeq" id="WP_048880656.1">
    <property type="nucleotide sequence ID" value="NZ_BANC01000201.1"/>
</dbReference>
<dbReference type="Proteomes" id="UP000032668">
    <property type="component" value="Unassembled WGS sequence"/>
</dbReference>
<dbReference type="GO" id="GO:0006313">
    <property type="term" value="P:DNA transposition"/>
    <property type="evidence" value="ECO:0007669"/>
    <property type="project" value="InterPro"/>
</dbReference>
<protein>
    <submittedName>
        <fullName evidence="1">Transposase</fullName>
    </submittedName>
</protein>
<dbReference type="SUPFAM" id="SSF48295">
    <property type="entry name" value="TrpR-like"/>
    <property type="match status" value="1"/>
</dbReference>
<dbReference type="GO" id="GO:0004803">
    <property type="term" value="F:transposase activity"/>
    <property type="evidence" value="ECO:0007669"/>
    <property type="project" value="InterPro"/>
</dbReference>
<dbReference type="NCBIfam" id="NF047595">
    <property type="entry name" value="IS66_ISRel24_TnpA"/>
    <property type="match status" value="1"/>
</dbReference>
<dbReference type="GO" id="GO:0043565">
    <property type="term" value="F:sequence-specific DNA binding"/>
    <property type="evidence" value="ECO:0007669"/>
    <property type="project" value="InterPro"/>
</dbReference>
<keyword evidence="2" id="KW-1185">Reference proteome</keyword>
<dbReference type="AlphaFoldDB" id="A0A0D6PN83"/>
<accession>A0A0D6PN83</accession>
<dbReference type="Pfam" id="PF01527">
    <property type="entry name" value="HTH_Tnp_1"/>
    <property type="match status" value="1"/>
</dbReference>